<dbReference type="OrthoDB" id="10248987at2759"/>
<feature type="cross-link" description="Glycyl lysine isopeptide (Gly-Lys) (interchain with K-? in acceptor proteins)" evidence="5">
    <location>
        <position position="123"/>
    </location>
</feature>
<reference evidence="7" key="1">
    <citation type="submission" date="2022-07" db="EMBL/GenBank/DDBJ databases">
        <title>Phylogenomic reconstructions and comparative analyses of Kickxellomycotina fungi.</title>
        <authorList>
            <person name="Reynolds N.K."/>
            <person name="Stajich J.E."/>
            <person name="Barry K."/>
            <person name="Grigoriev I.V."/>
            <person name="Crous P."/>
            <person name="Smith M.E."/>
        </authorList>
    </citation>
    <scope>NUCLEOTIDE SEQUENCE</scope>
    <source>
        <strain evidence="7">NBRC 105414</strain>
    </source>
</reference>
<dbReference type="GO" id="GO:0032447">
    <property type="term" value="P:protein urmylation"/>
    <property type="evidence" value="ECO:0007669"/>
    <property type="project" value="UniProtKB-UniRule"/>
</dbReference>
<keyword evidence="3 5" id="KW-0819">tRNA processing</keyword>
<evidence type="ECO:0000256" key="2">
    <source>
        <dbReference type="ARBA" id="ARBA00022499"/>
    </source>
</evidence>
<comment type="caution">
    <text evidence="7">The sequence shown here is derived from an EMBL/GenBank/DDBJ whole genome shotgun (WGS) entry which is preliminary data.</text>
</comment>
<evidence type="ECO:0000256" key="1">
    <source>
        <dbReference type="ARBA" id="ARBA00022490"/>
    </source>
</evidence>
<dbReference type="EMBL" id="JANBUL010000094">
    <property type="protein sequence ID" value="KAJ2781729.1"/>
    <property type="molecule type" value="Genomic_DNA"/>
</dbReference>
<dbReference type="Pfam" id="PF09138">
    <property type="entry name" value="Urm1"/>
    <property type="match status" value="1"/>
</dbReference>
<evidence type="ECO:0000256" key="5">
    <source>
        <dbReference type="HAMAP-Rule" id="MF_03048"/>
    </source>
</evidence>
<dbReference type="GO" id="GO:0005829">
    <property type="term" value="C:cytosol"/>
    <property type="evidence" value="ECO:0007669"/>
    <property type="project" value="UniProtKB-UniRule"/>
</dbReference>
<keyword evidence="2 5" id="KW-1017">Isopeptide bond</keyword>
<protein>
    <recommendedName>
        <fullName evidence="5 6">Ubiquitin-related modifier 1</fullName>
    </recommendedName>
</protein>
<organism evidence="7 8">
    <name type="scientific">Coemansia javaensis</name>
    <dbReference type="NCBI Taxonomy" id="2761396"/>
    <lineage>
        <taxon>Eukaryota</taxon>
        <taxon>Fungi</taxon>
        <taxon>Fungi incertae sedis</taxon>
        <taxon>Zoopagomycota</taxon>
        <taxon>Kickxellomycotina</taxon>
        <taxon>Kickxellomycetes</taxon>
        <taxon>Kickxellales</taxon>
        <taxon>Kickxellaceae</taxon>
        <taxon>Coemansia</taxon>
    </lineage>
</organism>
<comment type="pathway">
    <text evidence="5 6">tRNA modification; 5-methoxycarbonylmethyl-2-thiouridine-tRNA biosynthesis.</text>
</comment>
<dbReference type="GO" id="GO:0002098">
    <property type="term" value="P:tRNA wobble uridine modification"/>
    <property type="evidence" value="ECO:0007669"/>
    <property type="project" value="UniProtKB-UniRule"/>
</dbReference>
<dbReference type="GO" id="GO:0034227">
    <property type="term" value="P:tRNA thio-modification"/>
    <property type="evidence" value="ECO:0007669"/>
    <property type="project" value="UniProtKB-UniRule"/>
</dbReference>
<gene>
    <name evidence="5 7" type="primary">URM1</name>
    <name evidence="7" type="ORF">H4R18_002688</name>
</gene>
<dbReference type="AlphaFoldDB" id="A0A9W8HFY1"/>
<dbReference type="InterPro" id="IPR012675">
    <property type="entry name" value="Beta-grasp_dom_sf"/>
</dbReference>
<accession>A0A9W8HFY1</accession>
<evidence type="ECO:0000256" key="6">
    <source>
        <dbReference type="RuleBase" id="RU361182"/>
    </source>
</evidence>
<evidence type="ECO:0000256" key="4">
    <source>
        <dbReference type="ARBA" id="ARBA00022786"/>
    </source>
</evidence>
<dbReference type="InterPro" id="IPR015221">
    <property type="entry name" value="Urm1"/>
</dbReference>
<dbReference type="HAMAP" id="MF_03048">
    <property type="entry name" value="Urm1"/>
    <property type="match status" value="1"/>
</dbReference>
<keyword evidence="4 5" id="KW-0833">Ubl conjugation pathway</keyword>
<feature type="modified residue" description="1-thioglycine" evidence="5">
    <location>
        <position position="123"/>
    </location>
</feature>
<keyword evidence="8" id="KW-1185">Reference proteome</keyword>
<proteinExistence type="inferred from homology"/>
<dbReference type="InterPro" id="IPR016155">
    <property type="entry name" value="Mopterin_synth/thiamin_S_b"/>
</dbReference>
<evidence type="ECO:0000313" key="8">
    <source>
        <dbReference type="Proteomes" id="UP001140217"/>
    </source>
</evidence>
<comment type="similarity">
    <text evidence="5 6">Belongs to the URM1 family.</text>
</comment>
<evidence type="ECO:0000313" key="7">
    <source>
        <dbReference type="EMBL" id="KAJ2781729.1"/>
    </source>
</evidence>
<comment type="subcellular location">
    <subcellularLocation>
        <location evidence="5 6">Cytoplasm</location>
    </subcellularLocation>
</comment>
<sequence length="123" mass="13394">MSVSMSAYGSALRVTVEFAGGIDAHVKPECLQMVDGAKLARIELPRRLDDSRAPTMRSLIAHVAQHCFASGAELFSTDDELRPGILAIINDADWEITEDGVDKYDYVLQDQDAIVFVSTLHGG</sequence>
<dbReference type="SUPFAM" id="SSF54285">
    <property type="entry name" value="MoaD/ThiS"/>
    <property type="match status" value="1"/>
</dbReference>
<name>A0A9W8HFY1_9FUNG</name>
<comment type="function">
    <text evidence="5">Acts as a sulfur carrier required for 2-thiolation of mcm(5)S(2)U at tRNA wobble positions of cytosolic tRNA(Lys), tRNA(Glu) and tRNA(Gln). Serves as sulfur donor in tRNA 2-thiolation reaction by being thiocarboxylated (-COSH) at its C-terminus by the MOCS3 homolog UBA4. The sulfur is then transferred to tRNA to form 2-thiolation of mcm(5)S(2)U. Prior mcm(5) tRNA modification by the elongator complex is required for 2-thiolation. Also acts as a ubiquitin-like protein (UBL) that is covalently conjugated via an isopeptide bond to lysine residues of target proteins such as AHP1. The thiocarboxylated form serves as substrate for conjugation and oxidative stress specifically induces the formation of UBL-protein conjugates.</text>
</comment>
<dbReference type="PANTHER" id="PTHR14986">
    <property type="entry name" value="RURM1 PROTEIN"/>
    <property type="match status" value="1"/>
</dbReference>
<dbReference type="CDD" id="cd01764">
    <property type="entry name" value="Ubl_Urm1"/>
    <property type="match status" value="1"/>
</dbReference>
<evidence type="ECO:0000256" key="3">
    <source>
        <dbReference type="ARBA" id="ARBA00022694"/>
    </source>
</evidence>
<comment type="PTM">
    <text evidence="5">C-terminal thiocarboxylation occurs in 2 steps, it is first acyl-adenylated (-COAMP) via the hesA/moeB/thiF part of UBA4, then thiocarboxylated (-COSH) via the rhodanese domain of UBA4.</text>
</comment>
<keyword evidence="1 5" id="KW-0963">Cytoplasm</keyword>
<dbReference type="Proteomes" id="UP001140217">
    <property type="component" value="Unassembled WGS sequence"/>
</dbReference>
<dbReference type="Gene3D" id="3.10.20.30">
    <property type="match status" value="1"/>
</dbReference>